<sequence>MPTQGKASKPKRAKDVVKYKLKPKRFFGLSNQIRGNIHFLDDEQIIHPVGRVIVVDNINTNQQSYIRLPETGKTITIMCMSPNRKHLAVAEKSARPTISVFCMMTKRRIKVLNNPIEGCTSDYFADICFTCDNKTLVAMAGEPDWLLLFYDWERGVVDNDTKALSKKSKTIIHQICCHPSDKNIIVLVGNEVFRMMNCVENNWQQYGYRRTESVVITKVCWISSIYAIAGTKDGRLLAMEYGDLKGVYRAAGINEIDLKIQEEFETKQITEAIDLTKHDLSGAHEVRALTAYGYGFAYSCSVGSVIVFEKVEKTTYNTKWFKRGTYLAGGHSIGNLDLNLIDVVQEITVSPDEKTLLCTTLRNEIFYGPLQDLNTWKEKPIVPLNKLFNGMHQGPIATVSSAVWKTLFVSVGLVDRTAIIWDYKTREMQFHKEFQDEIYSATMHPTGFYCLIGFTDKLKLLVIFIDNMKTIRHADIKACPLVEFSCGGHLFGAVNGVYIEVYSAITFLQLHVLKGHVGPICALRFLRGDFYMYSCGQEGSVYKWDLYKGTRDMDLFTRENGNFDITASKDGNLVYIVGTDGTLKELCNGEVERSFNLHQWSLYTVALANSNDMMFVAGENGAVLSIAYPISTKIYCEEYIMHTSPVKKVIVTHREITLLSISEDGALCMWEIVHPDQSDVKQDDYKFLTEIMVNLEEWKENKKKLQGMKTRLDEIDEENEYIMRQVVATHEIGLKEIHRNYSTTITDLQNKIKLLEKSHLKEIGECNSVITLNNQKFANDLDELEKVYGAKVAEESNRSQNMLMATKKFMKDYWSKLQLLEKSSQEAMEMLASRKNRIILDKIKEIYEMKSKIYELKAAHTSMKEQIENDCDKEINEIRANYEIKLSKQEEINIKLSSENGLIMKRSNLLEDKIANNLQIIANLQCEKDSLLNVIKDLNREIHNLKLEVAEREWVIQKKDELVVQANRNREDFLKEKYVRDIRIDTLKEKLEPLEIRYKRMVDLYNELEIELDKKNSIIVQLKKIGEGMTKRCLGLSKELKILRERRDDAVHLLKKMKSAIHTCAAVAFEPKLLNESVLKMYQTYVSTETEEDIRREIKTNAEFMYQRKHLEATVKHLKALLNKKPRLVVYPKRQSPKENNYVAKLLSEIDWLKYKLKRMNEKAHLLEKLAGIKHGDQKYLRAKERFENAIKTSHGMKEKHVEQWDFKLAVNLLLRELEIQHKISIEELQNRINTTFGDDIGKRFNRALRNRGLTVLEKHIMDLHSDDDDDEEEEQDQPSVE</sequence>
<dbReference type="InterPro" id="IPR036322">
    <property type="entry name" value="WD40_repeat_dom_sf"/>
</dbReference>
<evidence type="ECO:0000256" key="1">
    <source>
        <dbReference type="ARBA" id="ARBA00022574"/>
    </source>
</evidence>
<keyword evidence="1 3" id="KW-0853">WD repeat</keyword>
<reference evidence="6" key="1">
    <citation type="submission" date="2022-01" db="UniProtKB">
        <authorList>
            <consortium name="EnsemblMetazoa"/>
        </authorList>
    </citation>
    <scope>IDENTIFICATION</scope>
</reference>
<proteinExistence type="predicted"/>
<protein>
    <recommendedName>
        <fullName evidence="8">Cilia- and flagella-associated protein 57-like</fullName>
    </recommendedName>
</protein>
<keyword evidence="4" id="KW-0175">Coiled coil</keyword>
<keyword evidence="2" id="KW-0677">Repeat</keyword>
<feature type="region of interest" description="Disordered" evidence="5">
    <location>
        <begin position="1263"/>
        <end position="1282"/>
    </location>
</feature>
<dbReference type="EnsemblMetazoa" id="XM_024230439.1">
    <property type="protein sequence ID" value="XP_024086207.1"/>
    <property type="gene ID" value="LOC106670442"/>
</dbReference>
<evidence type="ECO:0000313" key="6">
    <source>
        <dbReference type="EnsemblMetazoa" id="XP_024086207.1"/>
    </source>
</evidence>
<dbReference type="Pfam" id="PF00400">
    <property type="entry name" value="WD40"/>
    <property type="match status" value="1"/>
</dbReference>
<dbReference type="Gene3D" id="2.130.10.10">
    <property type="entry name" value="YVTN repeat-like/Quinoprotein amine dehydrogenase"/>
    <property type="match status" value="2"/>
</dbReference>
<dbReference type="OMA" id="FPHCNAV"/>
<evidence type="ECO:0000313" key="7">
    <source>
        <dbReference type="Proteomes" id="UP000494040"/>
    </source>
</evidence>
<dbReference type="SUPFAM" id="SSF50978">
    <property type="entry name" value="WD40 repeat-like"/>
    <property type="match status" value="2"/>
</dbReference>
<dbReference type="PANTHER" id="PTHR32215">
    <property type="entry name" value="CILIA- AND FLAGELLA-ASSOCIATED PROTEIN 57"/>
    <property type="match status" value="1"/>
</dbReference>
<evidence type="ECO:0000256" key="5">
    <source>
        <dbReference type="SAM" id="MobiDB-lite"/>
    </source>
</evidence>
<dbReference type="InterPro" id="IPR019775">
    <property type="entry name" value="WD40_repeat_CS"/>
</dbReference>
<dbReference type="Proteomes" id="UP000494040">
    <property type="component" value="Unassembled WGS sequence"/>
</dbReference>
<name>A0A8I6STL8_CIMLE</name>
<keyword evidence="7" id="KW-1185">Reference proteome</keyword>
<dbReference type="PROSITE" id="PS00678">
    <property type="entry name" value="WD_REPEATS_1"/>
    <property type="match status" value="1"/>
</dbReference>
<feature type="compositionally biased region" description="Acidic residues" evidence="5">
    <location>
        <begin position="1266"/>
        <end position="1282"/>
    </location>
</feature>
<evidence type="ECO:0000256" key="4">
    <source>
        <dbReference type="SAM" id="Coils"/>
    </source>
</evidence>
<organism evidence="6 7">
    <name type="scientific">Cimex lectularius</name>
    <name type="common">Bed bug</name>
    <name type="synonym">Acanthia lectularia</name>
    <dbReference type="NCBI Taxonomy" id="79782"/>
    <lineage>
        <taxon>Eukaryota</taxon>
        <taxon>Metazoa</taxon>
        <taxon>Ecdysozoa</taxon>
        <taxon>Arthropoda</taxon>
        <taxon>Hexapoda</taxon>
        <taxon>Insecta</taxon>
        <taxon>Pterygota</taxon>
        <taxon>Neoptera</taxon>
        <taxon>Paraneoptera</taxon>
        <taxon>Hemiptera</taxon>
        <taxon>Heteroptera</taxon>
        <taxon>Panheteroptera</taxon>
        <taxon>Cimicomorpha</taxon>
        <taxon>Cimicidae</taxon>
        <taxon>Cimex</taxon>
    </lineage>
</organism>
<feature type="repeat" description="WD" evidence="3">
    <location>
        <begin position="513"/>
        <end position="554"/>
    </location>
</feature>
<evidence type="ECO:0000256" key="2">
    <source>
        <dbReference type="ARBA" id="ARBA00022737"/>
    </source>
</evidence>
<evidence type="ECO:0008006" key="8">
    <source>
        <dbReference type="Google" id="ProtNLM"/>
    </source>
</evidence>
<feature type="coiled-coil region" evidence="4">
    <location>
        <begin position="921"/>
        <end position="955"/>
    </location>
</feature>
<dbReference type="GeneID" id="106670442"/>
<feature type="coiled-coil region" evidence="4">
    <location>
        <begin position="688"/>
        <end position="758"/>
    </location>
</feature>
<evidence type="ECO:0000256" key="3">
    <source>
        <dbReference type="PROSITE-ProRule" id="PRU00221"/>
    </source>
</evidence>
<dbReference type="InterPro" id="IPR015943">
    <property type="entry name" value="WD40/YVTN_repeat-like_dom_sf"/>
</dbReference>
<dbReference type="InterPro" id="IPR052993">
    <property type="entry name" value="CFA-57"/>
</dbReference>
<dbReference type="PROSITE" id="PS50082">
    <property type="entry name" value="WD_REPEATS_2"/>
    <property type="match status" value="1"/>
</dbReference>
<dbReference type="OrthoDB" id="10251741at2759"/>
<dbReference type="PANTHER" id="PTHR32215:SF0">
    <property type="entry name" value="CILIA- AND FLAGELLA-ASSOCIATED PROTEIN 57"/>
    <property type="match status" value="1"/>
</dbReference>
<dbReference type="SMART" id="SM00320">
    <property type="entry name" value="WD40"/>
    <property type="match status" value="6"/>
</dbReference>
<accession>A0A8I6STL8</accession>
<dbReference type="RefSeq" id="XP_024086207.1">
    <property type="nucleotide sequence ID" value="XM_024230439.1"/>
</dbReference>
<dbReference type="InterPro" id="IPR001680">
    <property type="entry name" value="WD40_rpt"/>
</dbReference>